<accession>A0A840MUV0</accession>
<organism evidence="2 3">
    <name type="scientific">Chitinivorax tropicus</name>
    <dbReference type="NCBI Taxonomy" id="714531"/>
    <lineage>
        <taxon>Bacteria</taxon>
        <taxon>Pseudomonadati</taxon>
        <taxon>Pseudomonadota</taxon>
        <taxon>Betaproteobacteria</taxon>
        <taxon>Chitinivorax</taxon>
    </lineage>
</organism>
<protein>
    <recommendedName>
        <fullName evidence="1">RapA2 cadherin-like domain-containing protein</fullName>
    </recommendedName>
</protein>
<reference evidence="2 3" key="1">
    <citation type="submission" date="2020-08" db="EMBL/GenBank/DDBJ databases">
        <title>Genomic Encyclopedia of Type Strains, Phase IV (KMG-IV): sequencing the most valuable type-strain genomes for metagenomic binning, comparative biology and taxonomic classification.</title>
        <authorList>
            <person name="Goeker M."/>
        </authorList>
    </citation>
    <scope>NUCLEOTIDE SEQUENCE [LARGE SCALE GENOMIC DNA]</scope>
    <source>
        <strain evidence="2 3">DSM 27165</strain>
    </source>
</reference>
<evidence type="ECO:0000313" key="2">
    <source>
        <dbReference type="EMBL" id="MBB5020582.1"/>
    </source>
</evidence>
<dbReference type="InterPro" id="IPR040853">
    <property type="entry name" value="RapA2_cadherin-like"/>
</dbReference>
<evidence type="ECO:0000313" key="3">
    <source>
        <dbReference type="Proteomes" id="UP000575898"/>
    </source>
</evidence>
<gene>
    <name evidence="2" type="ORF">HNQ59_003903</name>
</gene>
<dbReference type="EMBL" id="JACHHY010000048">
    <property type="protein sequence ID" value="MBB5020582.1"/>
    <property type="molecule type" value="Genomic_DNA"/>
</dbReference>
<comment type="caution">
    <text evidence="2">The sequence shown here is derived from an EMBL/GenBank/DDBJ whole genome shotgun (WGS) entry which is preliminary data.</text>
</comment>
<dbReference type="Proteomes" id="UP000575898">
    <property type="component" value="Unassembled WGS sequence"/>
</dbReference>
<dbReference type="AlphaFoldDB" id="A0A840MUV0"/>
<name>A0A840MUV0_9PROT</name>
<feature type="domain" description="RapA2 cadherin-like" evidence="1">
    <location>
        <begin position="56"/>
        <end position="119"/>
    </location>
</feature>
<evidence type="ECO:0000259" key="1">
    <source>
        <dbReference type="Pfam" id="PF17803"/>
    </source>
</evidence>
<dbReference type="Pfam" id="PF17803">
    <property type="entry name" value="Cadherin_4"/>
    <property type="match status" value="1"/>
</dbReference>
<dbReference type="RefSeq" id="WP_184041957.1">
    <property type="nucleotide sequence ID" value="NZ_JACHHY010000048.1"/>
</dbReference>
<sequence>MPPRFVHFVIYGWGWHLNALSLIPRADAYGSIALQVVATAIEQANGQQASMAQPLVVTLLPVNDPPTALNQQFTVAGHGSQRLDFSQLIGDVDGQSLSLHFDGPCHGTLQRQPDGSYIYRPHPVWHAAGSRPQSLAEQTGLVVRFKQ</sequence>
<keyword evidence="3" id="KW-1185">Reference proteome</keyword>
<proteinExistence type="predicted"/>